<sequence>MSGAGWVWTTFGALLALMAARAWVVETGYRRLGRTPVREKVLTGAVAVVLVGLVVLLAANGGLQLVEMLRSGQ</sequence>
<comment type="caution">
    <text evidence="2">The sequence shown here is derived from an EMBL/GenBank/DDBJ whole genome shotgun (WGS) entry which is preliminary data.</text>
</comment>
<evidence type="ECO:0000313" key="3">
    <source>
        <dbReference type="Proteomes" id="UP001596302"/>
    </source>
</evidence>
<feature type="non-terminal residue" evidence="2">
    <location>
        <position position="73"/>
    </location>
</feature>
<dbReference type="EMBL" id="JBHSQW010000025">
    <property type="protein sequence ID" value="MFC5994810.1"/>
    <property type="molecule type" value="Genomic_DNA"/>
</dbReference>
<reference evidence="3" key="1">
    <citation type="journal article" date="2019" name="Int. J. Syst. Evol. Microbiol.">
        <title>The Global Catalogue of Microorganisms (GCM) 10K type strain sequencing project: providing services to taxonomists for standard genome sequencing and annotation.</title>
        <authorList>
            <consortium name="The Broad Institute Genomics Platform"/>
            <consortium name="The Broad Institute Genome Sequencing Center for Infectious Disease"/>
            <person name="Wu L."/>
            <person name="Ma J."/>
        </authorList>
    </citation>
    <scope>NUCLEOTIDE SEQUENCE [LARGE SCALE GENOMIC DNA]</scope>
    <source>
        <strain evidence="3">CCM 8391</strain>
    </source>
</reference>
<evidence type="ECO:0000313" key="2">
    <source>
        <dbReference type="EMBL" id="MFC5994810.1"/>
    </source>
</evidence>
<keyword evidence="1" id="KW-1133">Transmembrane helix</keyword>
<feature type="transmembrane region" description="Helical" evidence="1">
    <location>
        <begin position="6"/>
        <end position="29"/>
    </location>
</feature>
<name>A0ABW1J2V1_9PSEU</name>
<evidence type="ECO:0000256" key="1">
    <source>
        <dbReference type="SAM" id="Phobius"/>
    </source>
</evidence>
<dbReference type="RefSeq" id="WP_379584830.1">
    <property type="nucleotide sequence ID" value="NZ_JBHSQW010000025.1"/>
</dbReference>
<keyword evidence="1" id="KW-0472">Membrane</keyword>
<organism evidence="2 3">
    <name type="scientific">Pseudonocardia hispaniensis</name>
    <dbReference type="NCBI Taxonomy" id="904933"/>
    <lineage>
        <taxon>Bacteria</taxon>
        <taxon>Bacillati</taxon>
        <taxon>Actinomycetota</taxon>
        <taxon>Actinomycetes</taxon>
        <taxon>Pseudonocardiales</taxon>
        <taxon>Pseudonocardiaceae</taxon>
        <taxon>Pseudonocardia</taxon>
    </lineage>
</organism>
<keyword evidence="3" id="KW-1185">Reference proteome</keyword>
<accession>A0ABW1J2V1</accession>
<protein>
    <recommendedName>
        <fullName evidence="4">Integral membrane protein</fullName>
    </recommendedName>
</protein>
<gene>
    <name evidence="2" type="ORF">ACFQE5_11365</name>
</gene>
<keyword evidence="1" id="KW-0812">Transmembrane</keyword>
<feature type="transmembrane region" description="Helical" evidence="1">
    <location>
        <begin position="41"/>
        <end position="63"/>
    </location>
</feature>
<proteinExistence type="predicted"/>
<evidence type="ECO:0008006" key="4">
    <source>
        <dbReference type="Google" id="ProtNLM"/>
    </source>
</evidence>
<dbReference type="Proteomes" id="UP001596302">
    <property type="component" value="Unassembled WGS sequence"/>
</dbReference>